<dbReference type="EMBL" id="CP180600">
    <property type="protein sequence ID" value="XOW91863.1"/>
    <property type="molecule type" value="Genomic_DNA"/>
</dbReference>
<evidence type="ECO:0000313" key="2">
    <source>
        <dbReference type="Proteomes" id="UP001481170"/>
    </source>
</evidence>
<evidence type="ECO:0000313" key="1">
    <source>
        <dbReference type="EMBL" id="XOW91863.1"/>
    </source>
</evidence>
<proteinExistence type="predicted"/>
<protein>
    <submittedName>
        <fullName evidence="1">Phage tail protein I</fullName>
    </submittedName>
</protein>
<name>A0ACD5GBA2_ECOLX</name>
<reference evidence="1" key="1">
    <citation type="submission" date="2025-01" db="EMBL/GenBank/DDBJ databases">
        <authorList>
            <person name="Sun R."/>
            <person name="Lian X."/>
        </authorList>
    </citation>
    <scope>NUCLEOTIDE SEQUENCE</scope>
    <source>
        <strain evidence="1">PS2Canimalfeces12</strain>
    </source>
</reference>
<dbReference type="Proteomes" id="UP001481170">
    <property type="component" value="Chromosome"/>
</dbReference>
<sequence>MAEKFRSLLPPSAVKPERAQEQSTTENILTLDTNMIRRARNHDECPAHLLPWLAWERAVDFWQDDWTEDQKRQVLRDAPYVHRHRGTPGAVLRALSVLGYPAVLVEWWQENPRGTPYTFRVQMTVNDAVPADFYGRVRELVIKSKNLRSSLSSIDITTSIGDDSVFCIGGAITGHIDVVIEAGG</sequence>
<accession>A0ACD5GBA2</accession>
<organism evidence="1 2">
    <name type="scientific">Escherichia coli</name>
    <dbReference type="NCBI Taxonomy" id="562"/>
    <lineage>
        <taxon>Bacteria</taxon>
        <taxon>Pseudomonadati</taxon>
        <taxon>Pseudomonadota</taxon>
        <taxon>Gammaproteobacteria</taxon>
        <taxon>Enterobacterales</taxon>
        <taxon>Enterobacteriaceae</taxon>
        <taxon>Escherichia</taxon>
    </lineage>
</organism>
<gene>
    <name evidence="1" type="ORF">ABTZ31_022110</name>
</gene>